<reference evidence="1 2" key="1">
    <citation type="journal article" date="2015" name="BMC Genomics">
        <title>Genome mining reveals unlocked bioactive potential of marine Gram-negative bacteria.</title>
        <authorList>
            <person name="Machado H."/>
            <person name="Sonnenschein E.C."/>
            <person name="Melchiorsen J."/>
            <person name="Gram L."/>
        </authorList>
    </citation>
    <scope>NUCLEOTIDE SEQUENCE [LARGE SCALE GENOMIC DNA]</scope>
    <source>
        <strain evidence="1 2">S2757</strain>
    </source>
</reference>
<accession>A0A0F4NLF3</accession>
<evidence type="ECO:0000313" key="2">
    <source>
        <dbReference type="Proteomes" id="UP000033673"/>
    </source>
</evidence>
<name>A0A0F4NLF3_9VIBR</name>
<protein>
    <submittedName>
        <fullName evidence="1">Delta-VPH</fullName>
    </submittedName>
</protein>
<dbReference type="STRING" id="579748.TW81_11790"/>
<evidence type="ECO:0000313" key="1">
    <source>
        <dbReference type="EMBL" id="KJY82881.1"/>
    </source>
</evidence>
<dbReference type="EMBL" id="JXXV01000018">
    <property type="protein sequence ID" value="KJY82881.1"/>
    <property type="molecule type" value="Genomic_DNA"/>
</dbReference>
<dbReference type="RefSeq" id="WP_045955907.1">
    <property type="nucleotide sequence ID" value="NZ_JXXV01000018.1"/>
</dbReference>
<dbReference type="Proteomes" id="UP000033673">
    <property type="component" value="Unassembled WGS sequence"/>
</dbReference>
<dbReference type="OrthoDB" id="7432757at2"/>
<dbReference type="InterPro" id="IPR022050">
    <property type="entry name" value="T_hemolysin"/>
</dbReference>
<dbReference type="PATRIC" id="fig|579748.3.peg.2434"/>
<proteinExistence type="predicted"/>
<keyword evidence="2" id="KW-1185">Reference proteome</keyword>
<organism evidence="1 2">
    <name type="scientific">Vibrio galatheae</name>
    <dbReference type="NCBI Taxonomy" id="579748"/>
    <lineage>
        <taxon>Bacteria</taxon>
        <taxon>Pseudomonadati</taxon>
        <taxon>Pseudomonadota</taxon>
        <taxon>Gammaproteobacteria</taxon>
        <taxon>Vibrionales</taxon>
        <taxon>Vibrionaceae</taxon>
        <taxon>Vibrio</taxon>
    </lineage>
</organism>
<sequence length="203" mass="23213">MKPQTQALPTDFQLDIVHPSHGLWHDVVDHVSERYQQAFSADLKVYMPAYLTLLDNDEIASVCGFRIAADEPLFLEQYLDAPAHEMISQLFEQSVERNNLVEFGHLASFAKGMSPLHFYLIAECLAENGFEWCIFTATDPLFALMSRLGLEPRLITCADANKVVDAQKTWGTYYEYQPKVYAGNLIKGLQRLRLIQQNRRKQA</sequence>
<dbReference type="AlphaFoldDB" id="A0A0F4NLF3"/>
<comment type="caution">
    <text evidence="1">The sequence shown here is derived from an EMBL/GenBank/DDBJ whole genome shotgun (WGS) entry which is preliminary data.</text>
</comment>
<gene>
    <name evidence="1" type="ORF">TW81_11790</name>
</gene>
<dbReference type="Pfam" id="PF12261">
    <property type="entry name" value="T_hemolysin"/>
    <property type="match status" value="1"/>
</dbReference>